<dbReference type="PANTHER" id="PTHR32438:SF5">
    <property type="entry name" value="4-ALPHA-GLUCANOTRANSFERASE DPE1, CHLOROPLASTIC_AMYLOPLASTIC"/>
    <property type="match status" value="1"/>
</dbReference>
<evidence type="ECO:0000256" key="2">
    <source>
        <dbReference type="ARBA" id="ARBA00005684"/>
    </source>
</evidence>
<reference evidence="12 13" key="1">
    <citation type="submission" date="2019-03" db="EMBL/GenBank/DDBJ databases">
        <title>Genomic Encyclopedia of Type Strains, Phase IV (KMG-IV): sequencing the most valuable type-strain genomes for metagenomic binning, comparative biology and taxonomic classification.</title>
        <authorList>
            <person name="Goeker M."/>
        </authorList>
    </citation>
    <scope>NUCLEOTIDE SEQUENCE [LARGE SCALE GENOMIC DNA]</scope>
    <source>
        <strain evidence="12 13">DSM 25903</strain>
    </source>
</reference>
<keyword evidence="13" id="KW-1185">Reference proteome</keyword>
<comment type="caution">
    <text evidence="12">The sequence shown here is derived from an EMBL/GenBank/DDBJ whole genome shotgun (WGS) entry which is preliminary data.</text>
</comment>
<keyword evidence="5 10" id="KW-0328">Glycosyltransferase</keyword>
<dbReference type="EC" id="2.4.1.25" evidence="3 10"/>
<evidence type="ECO:0000313" key="12">
    <source>
        <dbReference type="EMBL" id="TDR89747.1"/>
    </source>
</evidence>
<dbReference type="Proteomes" id="UP000295122">
    <property type="component" value="Unassembled WGS sequence"/>
</dbReference>
<dbReference type="OrthoDB" id="9761577at2"/>
<protein>
    <recommendedName>
        <fullName evidence="4 10">4-alpha-glucanotransferase</fullName>
        <ecNumber evidence="3 10">2.4.1.25</ecNumber>
    </recommendedName>
    <alternativeName>
        <fullName evidence="8 10">Amylomaltase</fullName>
    </alternativeName>
    <alternativeName>
        <fullName evidence="9 10">Disproportionating enzyme</fullName>
    </alternativeName>
</protein>
<dbReference type="NCBIfam" id="TIGR00217">
    <property type="entry name" value="malQ"/>
    <property type="match status" value="1"/>
</dbReference>
<dbReference type="RefSeq" id="WP_133770601.1">
    <property type="nucleotide sequence ID" value="NZ_SNZR01000013.1"/>
</dbReference>
<dbReference type="PANTHER" id="PTHR32438">
    <property type="entry name" value="4-ALPHA-GLUCANOTRANSFERASE DPE1, CHLOROPLASTIC/AMYLOPLASTIC"/>
    <property type="match status" value="1"/>
</dbReference>
<dbReference type="InterPro" id="IPR003385">
    <property type="entry name" value="Glyco_hydro_77"/>
</dbReference>
<feature type="domain" description="Glycosyl hydrolase family 13 catalytic" evidence="11">
    <location>
        <begin position="712"/>
        <end position="1194"/>
    </location>
</feature>
<comment type="catalytic activity">
    <reaction evidence="1 10">
        <text>Transfers a segment of a (1-&gt;4)-alpha-D-glucan to a new position in an acceptor, which may be glucose or a (1-&gt;4)-alpha-D-glucan.</text>
        <dbReference type="EC" id="2.4.1.25"/>
    </reaction>
</comment>
<dbReference type="Pfam" id="PF21226">
    <property type="entry name" value="MalQ_N"/>
    <property type="match status" value="1"/>
</dbReference>
<name>A0A4R7BZU6_9HYPH</name>
<accession>A0A4R7BZU6</accession>
<gene>
    <name evidence="12" type="ORF">EV668_2582</name>
</gene>
<dbReference type="InterPro" id="IPR012767">
    <property type="entry name" value="Trehalose_TreY"/>
</dbReference>
<dbReference type="GO" id="GO:0004134">
    <property type="term" value="F:4-alpha-glucanotransferase activity"/>
    <property type="evidence" value="ECO:0007669"/>
    <property type="project" value="UniProtKB-EC"/>
</dbReference>
<evidence type="ECO:0000259" key="11">
    <source>
        <dbReference type="SMART" id="SM00642"/>
    </source>
</evidence>
<evidence type="ECO:0000256" key="3">
    <source>
        <dbReference type="ARBA" id="ARBA00012560"/>
    </source>
</evidence>
<dbReference type="InterPro" id="IPR017853">
    <property type="entry name" value="GH"/>
</dbReference>
<dbReference type="SUPFAM" id="SSF51445">
    <property type="entry name" value="(Trans)glycosidases"/>
    <property type="match status" value="2"/>
</dbReference>
<evidence type="ECO:0000256" key="8">
    <source>
        <dbReference type="ARBA" id="ARBA00031423"/>
    </source>
</evidence>
<evidence type="ECO:0000256" key="5">
    <source>
        <dbReference type="ARBA" id="ARBA00022676"/>
    </source>
</evidence>
<proteinExistence type="inferred from homology"/>
<dbReference type="CDD" id="cd11336">
    <property type="entry name" value="AmyAc_MTSase"/>
    <property type="match status" value="1"/>
</dbReference>
<evidence type="ECO:0000256" key="1">
    <source>
        <dbReference type="ARBA" id="ARBA00000439"/>
    </source>
</evidence>
<organism evidence="12 13">
    <name type="scientific">Enterovirga rhinocerotis</name>
    <dbReference type="NCBI Taxonomy" id="1339210"/>
    <lineage>
        <taxon>Bacteria</taxon>
        <taxon>Pseudomonadati</taxon>
        <taxon>Pseudomonadota</taxon>
        <taxon>Alphaproteobacteria</taxon>
        <taxon>Hyphomicrobiales</taxon>
        <taxon>Methylobacteriaceae</taxon>
        <taxon>Enterovirga</taxon>
    </lineage>
</organism>
<evidence type="ECO:0000313" key="13">
    <source>
        <dbReference type="Proteomes" id="UP000295122"/>
    </source>
</evidence>
<dbReference type="GO" id="GO:0005975">
    <property type="term" value="P:carbohydrate metabolic process"/>
    <property type="evidence" value="ECO:0007669"/>
    <property type="project" value="InterPro"/>
</dbReference>
<dbReference type="NCBIfam" id="TIGR02401">
    <property type="entry name" value="trehalose_TreY"/>
    <property type="match status" value="1"/>
</dbReference>
<evidence type="ECO:0000256" key="4">
    <source>
        <dbReference type="ARBA" id="ARBA00020295"/>
    </source>
</evidence>
<dbReference type="Gene3D" id="1.10.10.470">
    <property type="entry name" value="Maltooligosyl trehalose synthase, domain 4"/>
    <property type="match status" value="1"/>
</dbReference>
<evidence type="ECO:0000256" key="10">
    <source>
        <dbReference type="RuleBase" id="RU361207"/>
    </source>
</evidence>
<evidence type="ECO:0000256" key="6">
    <source>
        <dbReference type="ARBA" id="ARBA00022679"/>
    </source>
</evidence>
<keyword evidence="6 10" id="KW-0808">Transferase</keyword>
<sequence>MSLEAIDRLSGLVGIPSGYRDAFGDWIEVGSARRAAMLDRLGFPTGDEREAAASIALAEDLRGRVVPRSIAVLAEAEPCLPVAAAAGMVGWRLTDEAGRIREGHAAVVDGRITLPALPAGYHRLALDIAGAEAEATIIAAPACAWQPDWMSDEARLWGLSAQVYGLRSESDLGIGGYGEVKRAAAEAGPLGAAFLGLSPVHALFGADRAKVSPYSPSSRLFLETIHIDPRALPGFAGSRAAALLEEPGRAARIAALRDLALVDHAGVWAELAPVLEAYFEDRREAIEHGLAAFRRESGPALEAHAVFEALSEHFRREGRWWLGDWPPEFRLAGTPDVQAFARENAERVAFHAWLQMVADDQLAAAHQAACESGMALGLYRDLAVGSDRGGSEVWSAPDLYAQTLSIGAPPDLLAPQGQDWGLPPLHPLMLQASGLQAFRALVRANLRHAGAIRIDHAFQLSRLYLMPVGAPGSEGAYVEYPVEAMLAVLRLESHRAKALVIAEDLGTAPEGFSDAIMASGILSYRVLAFEREADGAFKPPAAYPRNAMAVVSTHDLPTLAGWWRGLDTDLRQGLGIYDPDRADHERAERARDRASLVAALAGEGTFAGDPAELPEAAPSEAVIRYLARTPSAVMAVQYEDVLGTLNQANIPGTTEGHPNWRRKLEADLGTIDAPGGPLAKVAAALAAEGRGPREATTPLAAPPPRATYRLQFHAGFTFDDAIAILPYLAKLGISHVYASPIHRARPGSTHGYDIVDHAEVNPELGGLDGFVRLTDALRDRGLGLILDIVPNHMGVGGADNGDWLSVLEWGALSPFASTFDIDWERLGAGGKLVVPVLGERYGEALEKGDLRLSFDPAEGSFSVHHHEHRLLLSPLTYPLILDRALAALDSLEGQGELIAISDRLRAMQEEAAPDRRAAFPEEAEALKRRLAEAVAGSAALAGAAERAVSVVNGVPGMAESFGTLHRILDMQAYRPAHWRVAASEINYRRFFDINGLAGVRIEEPEVFSRTHELIFDLVRQGRIQGLRIDHVDGLADPEGYLKAVQAEIGPGFYVVVEKILEPGEELRPWQVSGTTGYDVLNLIDGIMIREENGARFETIYRAASGLEGRYFDLLREAKTEILQSSFASELEVLVSDLKRIADSDRRTRDYTAHGMRIALSEIIARFPVYRSYLTEGEVSPADLGLVEETIASARRHSALPDHSVHGFVADCLLGRIETSGPGRPTAEHVARFRRRFQQLTGPVMAKSLEDTLFYRYARLIALNEVGGDPAHFGVSIERFHAENAERARLWPDAMIATATHDTKRGEDARARLAALSEVPEDWEAALAEWERLTAPHLRDIDGVPAPDANDGTILLQTILGAWPLELLGEGVAHPPLEGEGELLAAFASRLHGFVEKALREAKRHTSWVNVDEAYESAAKDLVSALLAPSSEFLTSFRPLAARLAEAGMRNGLVRTALKATLPGVPDIYQGSEFWDLSLVDPDNRRPVDYAAREAALADGGMAADLVSRWPDGRVKQAVIAALLVDRARSPGLYADGDYRPLLAGGGDGGRILAFAREHGGEALVTAALRFPLSGGSIAESRVPVPEGNWHDRLSGRTFDVGPTGLTGRELFASLPVAVLRRTV</sequence>
<dbReference type="SMART" id="SM00642">
    <property type="entry name" value="Aamy"/>
    <property type="match status" value="1"/>
</dbReference>
<dbReference type="InterPro" id="IPR013797">
    <property type="entry name" value="Maltooligo_trehalose_synth_4"/>
</dbReference>
<dbReference type="Pfam" id="PF00128">
    <property type="entry name" value="Alpha-amylase"/>
    <property type="match status" value="1"/>
</dbReference>
<comment type="similarity">
    <text evidence="2 10">Belongs to the disproportionating enzyme family.</text>
</comment>
<dbReference type="EMBL" id="SNZR01000013">
    <property type="protein sequence ID" value="TDR89747.1"/>
    <property type="molecule type" value="Genomic_DNA"/>
</dbReference>
<dbReference type="InterPro" id="IPR006047">
    <property type="entry name" value="GH13_cat_dom"/>
</dbReference>
<dbReference type="Pfam" id="PF02446">
    <property type="entry name" value="Glyco_hydro_77"/>
    <property type="match status" value="1"/>
</dbReference>
<evidence type="ECO:0000256" key="7">
    <source>
        <dbReference type="ARBA" id="ARBA00023277"/>
    </source>
</evidence>
<dbReference type="NCBIfam" id="NF011077">
    <property type="entry name" value="PRK14507.1"/>
    <property type="match status" value="1"/>
</dbReference>
<dbReference type="Gene3D" id="3.20.20.80">
    <property type="entry name" value="Glycosidases"/>
    <property type="match status" value="3"/>
</dbReference>
<keyword evidence="7 10" id="KW-0119">Carbohydrate metabolism</keyword>
<dbReference type="InterPro" id="IPR048458">
    <property type="entry name" value="MalQ_N"/>
</dbReference>
<dbReference type="Gene3D" id="3.30.1590.10">
    <property type="entry name" value="Maltooligosyl trehalose synthase, domain 2"/>
    <property type="match status" value="1"/>
</dbReference>
<evidence type="ECO:0000256" key="9">
    <source>
        <dbReference type="ARBA" id="ARBA00031501"/>
    </source>
</evidence>